<name>S0KG63_9ENTE</name>
<dbReference type="RefSeq" id="WP_016184460.1">
    <property type="nucleotide sequence ID" value="NZ_JXKI01000008.1"/>
</dbReference>
<keyword evidence="1" id="KW-0812">Transmembrane</keyword>
<keyword evidence="1" id="KW-1133">Transmembrane helix</keyword>
<reference evidence="2 3" key="1">
    <citation type="submission" date="2013-03" db="EMBL/GenBank/DDBJ databases">
        <title>The Genome Sequence of Enterococcus columbae ATCC_51263 (PacBio/Illumina hybrid assembly).</title>
        <authorList>
            <consortium name="The Broad Institute Genomics Platform"/>
            <consortium name="The Broad Institute Genome Sequencing Center for Infectious Disease"/>
            <person name="Earl A."/>
            <person name="Russ C."/>
            <person name="Gilmore M."/>
            <person name="Surin D."/>
            <person name="Walker B."/>
            <person name="Young S."/>
            <person name="Zeng Q."/>
            <person name="Gargeya S."/>
            <person name="Fitzgerald M."/>
            <person name="Haas B."/>
            <person name="Abouelleil A."/>
            <person name="Allen A.W."/>
            <person name="Alvarado L."/>
            <person name="Arachchi H.M."/>
            <person name="Berlin A.M."/>
            <person name="Chapman S.B."/>
            <person name="Gainer-Dewar J."/>
            <person name="Goldberg J."/>
            <person name="Griggs A."/>
            <person name="Gujja S."/>
            <person name="Hansen M."/>
            <person name="Howarth C."/>
            <person name="Imamovic A."/>
            <person name="Ireland A."/>
            <person name="Larimer J."/>
            <person name="McCowan C."/>
            <person name="Murphy C."/>
            <person name="Pearson M."/>
            <person name="Poon T.W."/>
            <person name="Priest M."/>
            <person name="Roberts A."/>
            <person name="Saif S."/>
            <person name="Shea T."/>
            <person name="Sisk P."/>
            <person name="Sykes S."/>
            <person name="Wortman J."/>
            <person name="Nusbaum C."/>
            <person name="Birren B."/>
        </authorList>
    </citation>
    <scope>NUCLEOTIDE SEQUENCE [LARGE SCALE GENOMIC DNA]</scope>
    <source>
        <strain evidence="2 3">ATCC 51263</strain>
    </source>
</reference>
<protein>
    <submittedName>
        <fullName evidence="2">Uncharacterized protein</fullName>
    </submittedName>
</protein>
<gene>
    <name evidence="2" type="ORF">I568_01590</name>
</gene>
<keyword evidence="1" id="KW-0472">Membrane</keyword>
<evidence type="ECO:0000313" key="3">
    <source>
        <dbReference type="Proteomes" id="UP000014113"/>
    </source>
</evidence>
<dbReference type="Proteomes" id="UP000014113">
    <property type="component" value="Unassembled WGS sequence"/>
</dbReference>
<dbReference type="AlphaFoldDB" id="S0KG63"/>
<evidence type="ECO:0000313" key="2">
    <source>
        <dbReference type="EMBL" id="EOW83788.1"/>
    </source>
</evidence>
<evidence type="ECO:0000256" key="1">
    <source>
        <dbReference type="SAM" id="Phobius"/>
    </source>
</evidence>
<dbReference type="STRING" id="1121865.OMW_02379"/>
<comment type="caution">
    <text evidence="2">The sequence shown here is derived from an EMBL/GenBank/DDBJ whole genome shotgun (WGS) entry which is preliminary data.</text>
</comment>
<dbReference type="PATRIC" id="fig|1121865.3.peg.2316"/>
<dbReference type="EMBL" id="ASWJ01000007">
    <property type="protein sequence ID" value="EOW83788.1"/>
    <property type="molecule type" value="Genomic_DNA"/>
</dbReference>
<proteinExistence type="predicted"/>
<accession>S0KG63</accession>
<sequence length="62" mass="7203">MLEDYKIKLEKQWLAWALIMIMTRLGNNSPLEKLCLAVASIVLIVNVVRYYRLSANQGKNKH</sequence>
<keyword evidence="3" id="KW-1185">Reference proteome</keyword>
<organism evidence="2 3">
    <name type="scientific">Enterococcus columbae DSM 7374 = ATCC 51263</name>
    <dbReference type="NCBI Taxonomy" id="1121865"/>
    <lineage>
        <taxon>Bacteria</taxon>
        <taxon>Bacillati</taxon>
        <taxon>Bacillota</taxon>
        <taxon>Bacilli</taxon>
        <taxon>Lactobacillales</taxon>
        <taxon>Enterococcaceae</taxon>
        <taxon>Enterococcus</taxon>
    </lineage>
</organism>
<feature type="transmembrane region" description="Helical" evidence="1">
    <location>
        <begin position="31"/>
        <end position="51"/>
    </location>
</feature>